<dbReference type="AlphaFoldDB" id="A0A4Q9PYG2"/>
<feature type="compositionally biased region" description="Basic and acidic residues" evidence="1">
    <location>
        <begin position="11"/>
        <end position="20"/>
    </location>
</feature>
<sequence length="141" mass="15786">MRVLEMPSLERSGRTRERPRSPKGRIRGSHRRRNPAYCGCCPRRGRRPRRVRCTLYAVAGCAACNVGVHRHMPPRCVPPTRARVCGAASDVASAAICARMGTQASTKAYEARTGFTRPRRALSRQADLHFLEGLDRERSQT</sequence>
<dbReference type="EMBL" id="ML145111">
    <property type="protein sequence ID" value="TBU59685.1"/>
    <property type="molecule type" value="Genomic_DNA"/>
</dbReference>
<reference evidence="2 3" key="1">
    <citation type="submission" date="2019-01" db="EMBL/GenBank/DDBJ databases">
        <title>Draft genome sequences of three monokaryotic isolates of the white-rot basidiomycete fungus Dichomitus squalens.</title>
        <authorList>
            <consortium name="DOE Joint Genome Institute"/>
            <person name="Lopez S.C."/>
            <person name="Andreopoulos B."/>
            <person name="Pangilinan J."/>
            <person name="Lipzen A."/>
            <person name="Riley R."/>
            <person name="Ahrendt S."/>
            <person name="Ng V."/>
            <person name="Barry K."/>
            <person name="Daum C."/>
            <person name="Grigoriev I.V."/>
            <person name="Hilden K.S."/>
            <person name="Makela M.R."/>
            <person name="de Vries R.P."/>
        </authorList>
    </citation>
    <scope>NUCLEOTIDE SEQUENCE [LARGE SCALE GENOMIC DNA]</scope>
    <source>
        <strain evidence="2 3">CBS 464.89</strain>
    </source>
</reference>
<feature type="compositionally biased region" description="Basic residues" evidence="1">
    <location>
        <begin position="21"/>
        <end position="33"/>
    </location>
</feature>
<dbReference type="Proteomes" id="UP000292082">
    <property type="component" value="Unassembled WGS sequence"/>
</dbReference>
<name>A0A4Q9PYG2_9APHY</name>
<evidence type="ECO:0000313" key="2">
    <source>
        <dbReference type="EMBL" id="TBU59685.1"/>
    </source>
</evidence>
<feature type="region of interest" description="Disordered" evidence="1">
    <location>
        <begin position="1"/>
        <end position="33"/>
    </location>
</feature>
<organism evidence="2 3">
    <name type="scientific">Dichomitus squalens</name>
    <dbReference type="NCBI Taxonomy" id="114155"/>
    <lineage>
        <taxon>Eukaryota</taxon>
        <taxon>Fungi</taxon>
        <taxon>Dikarya</taxon>
        <taxon>Basidiomycota</taxon>
        <taxon>Agaricomycotina</taxon>
        <taxon>Agaricomycetes</taxon>
        <taxon>Polyporales</taxon>
        <taxon>Polyporaceae</taxon>
        <taxon>Dichomitus</taxon>
    </lineage>
</organism>
<keyword evidence="3" id="KW-1185">Reference proteome</keyword>
<proteinExistence type="predicted"/>
<evidence type="ECO:0000256" key="1">
    <source>
        <dbReference type="SAM" id="MobiDB-lite"/>
    </source>
</evidence>
<protein>
    <submittedName>
        <fullName evidence="2">Uncharacterized protein</fullName>
    </submittedName>
</protein>
<accession>A0A4Q9PYG2</accession>
<evidence type="ECO:0000313" key="3">
    <source>
        <dbReference type="Proteomes" id="UP000292082"/>
    </source>
</evidence>
<gene>
    <name evidence="2" type="ORF">BD310DRAFT_924419</name>
</gene>